<dbReference type="SUPFAM" id="SSF53720">
    <property type="entry name" value="ALDH-like"/>
    <property type="match status" value="1"/>
</dbReference>
<gene>
    <name evidence="13" type="ORF">J5N97_004990</name>
</gene>
<feature type="domain" description="Peptidase A1" evidence="12">
    <location>
        <begin position="728"/>
        <end position="1060"/>
    </location>
</feature>
<dbReference type="OrthoDB" id="660550at2759"/>
<dbReference type="InterPro" id="IPR014002">
    <property type="entry name" value="Agenet_dom_plant"/>
</dbReference>
<evidence type="ECO:0000256" key="3">
    <source>
        <dbReference type="ARBA" id="ARBA00022670"/>
    </source>
</evidence>
<evidence type="ECO:0000256" key="8">
    <source>
        <dbReference type="ARBA" id="ARBA00023180"/>
    </source>
</evidence>
<dbReference type="InterPro" id="IPR016163">
    <property type="entry name" value="Ald_DH_C"/>
</dbReference>
<evidence type="ECO:0000256" key="10">
    <source>
        <dbReference type="RuleBase" id="RU003345"/>
    </source>
</evidence>
<evidence type="ECO:0000256" key="7">
    <source>
        <dbReference type="ARBA" id="ARBA00023027"/>
    </source>
</evidence>
<dbReference type="SMART" id="SM00743">
    <property type="entry name" value="Agenet"/>
    <property type="match status" value="2"/>
</dbReference>
<keyword evidence="7" id="KW-0520">NAD</keyword>
<dbReference type="SUPFAM" id="SSF50630">
    <property type="entry name" value="Acid proteases"/>
    <property type="match status" value="1"/>
</dbReference>
<comment type="similarity">
    <text evidence="2 10">Belongs to the aldehyde dehydrogenase family.</text>
</comment>
<dbReference type="InterPro" id="IPR029510">
    <property type="entry name" value="Ald_DH_CS_GLU"/>
</dbReference>
<dbReference type="InterPro" id="IPR033121">
    <property type="entry name" value="PEPTIDASE_A1"/>
</dbReference>
<dbReference type="CDD" id="cd20405">
    <property type="entry name" value="Tudor_Agenet_AtDUF_rpt1_3"/>
    <property type="match status" value="1"/>
</dbReference>
<dbReference type="InterPro" id="IPR016162">
    <property type="entry name" value="Ald_DH_N"/>
</dbReference>
<keyword evidence="3" id="KW-0645">Protease</keyword>
<keyword evidence="11" id="KW-1133">Transmembrane helix</keyword>
<evidence type="ECO:0000259" key="12">
    <source>
        <dbReference type="PROSITE" id="PS51767"/>
    </source>
</evidence>
<dbReference type="PROSITE" id="PS00070">
    <property type="entry name" value="ALDEHYDE_DEHYDR_CYS"/>
    <property type="match status" value="1"/>
</dbReference>
<dbReference type="Pfam" id="PF00171">
    <property type="entry name" value="Aldedh"/>
    <property type="match status" value="1"/>
</dbReference>
<organism evidence="13 14">
    <name type="scientific">Dioscorea zingiberensis</name>
    <dbReference type="NCBI Taxonomy" id="325984"/>
    <lineage>
        <taxon>Eukaryota</taxon>
        <taxon>Viridiplantae</taxon>
        <taxon>Streptophyta</taxon>
        <taxon>Embryophyta</taxon>
        <taxon>Tracheophyta</taxon>
        <taxon>Spermatophyta</taxon>
        <taxon>Magnoliopsida</taxon>
        <taxon>Liliopsida</taxon>
        <taxon>Dioscoreales</taxon>
        <taxon>Dioscoreaceae</taxon>
        <taxon>Dioscorea</taxon>
    </lineage>
</organism>
<dbReference type="GO" id="GO:0004029">
    <property type="term" value="F:aldehyde dehydrogenase (NAD+) activity"/>
    <property type="evidence" value="ECO:0007669"/>
    <property type="project" value="UniProtKB-ARBA"/>
</dbReference>
<dbReference type="PROSITE" id="PS51767">
    <property type="entry name" value="PEPTIDASE_A1"/>
    <property type="match status" value="1"/>
</dbReference>
<dbReference type="GO" id="GO:0004190">
    <property type="term" value="F:aspartic-type endopeptidase activity"/>
    <property type="evidence" value="ECO:0007669"/>
    <property type="project" value="UniProtKB-KW"/>
</dbReference>
<evidence type="ECO:0000256" key="2">
    <source>
        <dbReference type="ARBA" id="ARBA00009986"/>
    </source>
</evidence>
<dbReference type="Pfam" id="PF14541">
    <property type="entry name" value="TAXi_C"/>
    <property type="match status" value="1"/>
</dbReference>
<dbReference type="InterPro" id="IPR034161">
    <property type="entry name" value="Pepsin-like_plant"/>
</dbReference>
<dbReference type="GO" id="GO:0019752">
    <property type="term" value="P:carboxylic acid metabolic process"/>
    <property type="evidence" value="ECO:0007669"/>
    <property type="project" value="UniProtKB-ARBA"/>
</dbReference>
<dbReference type="InterPro" id="IPR032799">
    <property type="entry name" value="TAXi_C"/>
</dbReference>
<keyword evidence="4" id="KW-0064">Aspartyl protease</keyword>
<dbReference type="PROSITE" id="PS00687">
    <property type="entry name" value="ALDEHYDE_DEHYDR_GLU"/>
    <property type="match status" value="1"/>
</dbReference>
<dbReference type="Proteomes" id="UP001085076">
    <property type="component" value="Miscellaneous, Linkage group lg01"/>
</dbReference>
<evidence type="ECO:0000313" key="14">
    <source>
        <dbReference type="Proteomes" id="UP001085076"/>
    </source>
</evidence>
<dbReference type="InterPro" id="IPR015590">
    <property type="entry name" value="Aldehyde_DH_dom"/>
</dbReference>
<dbReference type="Gene3D" id="3.40.605.10">
    <property type="entry name" value="Aldehyde Dehydrogenase, Chain A, domain 1"/>
    <property type="match status" value="1"/>
</dbReference>
<feature type="transmembrane region" description="Helical" evidence="11">
    <location>
        <begin position="154"/>
        <end position="177"/>
    </location>
</feature>
<feature type="active site" evidence="9">
    <location>
        <position position="474"/>
    </location>
</feature>
<keyword evidence="14" id="KW-1185">Reference proteome</keyword>
<dbReference type="InterPro" id="IPR016160">
    <property type="entry name" value="Ald_DH_CS_CYS"/>
</dbReference>
<dbReference type="InterPro" id="IPR032861">
    <property type="entry name" value="TAXi_N"/>
</dbReference>
<dbReference type="GO" id="GO:0006508">
    <property type="term" value="P:proteolysis"/>
    <property type="evidence" value="ECO:0007669"/>
    <property type="project" value="UniProtKB-KW"/>
</dbReference>
<keyword evidence="5" id="KW-0378">Hydrolase</keyword>
<dbReference type="InterPro" id="IPR021109">
    <property type="entry name" value="Peptidase_aspartic_dom_sf"/>
</dbReference>
<dbReference type="CDD" id="cd20406">
    <property type="entry name" value="Tudor_Agenet_AtDUF_rpt2_4"/>
    <property type="match status" value="1"/>
</dbReference>
<keyword evidence="6 10" id="KW-0560">Oxidoreductase</keyword>
<comment type="similarity">
    <text evidence="1">Belongs to the peptidase A1 family.</text>
</comment>
<dbReference type="InterPro" id="IPR008395">
    <property type="entry name" value="Agenet-like_dom"/>
</dbReference>
<dbReference type="FunFam" id="3.40.605.10:FF:000026">
    <property type="entry name" value="Aldehyde dehydrogenase, putative"/>
    <property type="match status" value="1"/>
</dbReference>
<evidence type="ECO:0000256" key="6">
    <source>
        <dbReference type="ARBA" id="ARBA00023002"/>
    </source>
</evidence>
<dbReference type="EMBL" id="JAGGNH010000001">
    <property type="protein sequence ID" value="KAJ0986634.1"/>
    <property type="molecule type" value="Genomic_DNA"/>
</dbReference>
<dbReference type="GO" id="GO:0005739">
    <property type="term" value="C:mitochondrion"/>
    <property type="evidence" value="ECO:0007669"/>
    <property type="project" value="UniProtKB-ARBA"/>
</dbReference>
<dbReference type="Pfam" id="PF14543">
    <property type="entry name" value="TAXi_N"/>
    <property type="match status" value="1"/>
</dbReference>
<dbReference type="CDD" id="cd05476">
    <property type="entry name" value="pepsin_A_like_plant"/>
    <property type="match status" value="1"/>
</dbReference>
<dbReference type="PANTHER" id="PTHR11699">
    <property type="entry name" value="ALDEHYDE DEHYDROGENASE-RELATED"/>
    <property type="match status" value="1"/>
</dbReference>
<evidence type="ECO:0000256" key="4">
    <source>
        <dbReference type="ARBA" id="ARBA00022750"/>
    </source>
</evidence>
<name>A0A9D5D8Z6_9LILI</name>
<evidence type="ECO:0000313" key="13">
    <source>
        <dbReference type="EMBL" id="KAJ0986634.1"/>
    </source>
</evidence>
<dbReference type="FunFam" id="3.40.309.10:FF:000001">
    <property type="entry name" value="Mitochondrial aldehyde dehydrogenase 2"/>
    <property type="match status" value="1"/>
</dbReference>
<dbReference type="Gene3D" id="2.40.70.10">
    <property type="entry name" value="Acid Proteases"/>
    <property type="match status" value="2"/>
</dbReference>
<dbReference type="FunFam" id="3.40.605.10:FF:000011">
    <property type="entry name" value="ALD5p Mitochondrial aldehyde dehydrogenase"/>
    <property type="match status" value="1"/>
</dbReference>
<sequence>MTRPPGEPFRTGDKVEVSIDEEGFHGSWYEARVARFMPKLARYTIDYETIVVDTEECRPLRETVPASNVRPRPPHLGAAWYAIHQLVDAYHNEGWWTGVVSEVRSGEKYVNVFFPSSGETIAFRASEVRAHLEWINDRWVVPDPRKFISATLPILASLFLFLSLSIMAARLGLASLFSRSASISASSSVRSLRGGGVAAVASGIRRFGTAAEVEVEPITPPVHVNYTKLLINGQFVDAATGKTFPTLDPRTGEVIAHVAEGDVEDVNRAVSAARKAFDEGPWPKMTGYERSRILNRFADLIEKHNDEIAALETWDNGKPYEQSAQVEIPMLARLIRYYAGWADKIHGLIVPADGPHHVQVLHEPIGVAGQIIPWNFPLLMFAWKVGPALACGNTIVLKTAEQTPLSALYVAKLLHEAGVPDGVLNVISGFGPTAGAALARHMDVDKLAFTGSTDTGKIVLELAAKSNLKSVTLELGGKSPMIILDDADIDQAVELAHFALFFNQGQCCCAGSRTFVHERVYDEFVEKAKARALKRVVGDPFKKGVEQGPQIDEEQFNKILRYIQAGKDSGATLVSGGDRVGSKGYYIQPTIFSDVKDGMLIAKEEIFGPVQSILKFNDLDEVIRRANATRYGLAAGVFTSSLDNANTLLGALRVGTVWINCFDVFDAAIPFGGYKMSGQGREKGIDSLKNYLQIKAVVTSLKNPAWLASTAAAAAGLAAEISHVRGSYLVSLSIGTPPITFSASPSTVSDLIWTQCQPCTQCFTQSTPIYDPSKSSSFSKLPCSDNLCKASQKSNCTPDCEYNQTYAGGFSHGVMGIETFTSGEDSVPGIAFGCGNSNTFTVASGSGLVGLGRGPLSLISQLGVTKFSYCLPPLGQAKGKLLLGSQAVLKTKAAILSTPLVQNPSIKSSFYYLSLQGITVGTTRLSIPDGALQVKKDGTGGMIISSGTLFPRLEKTIFGLLKEEFRSQLKLPFADQSSLGFDACFSLPSKANVEAPKLIYHFDGGDMELPEDNYLFIDSTKGFMCLQILESEFDLSVFAGIHHQNMQTLYDLEKEMISFVPAQCDEL</sequence>
<comment type="caution">
    <text evidence="13">The sequence shown here is derived from an EMBL/GenBank/DDBJ whole genome shotgun (WGS) entry which is preliminary data.</text>
</comment>
<evidence type="ECO:0000256" key="5">
    <source>
        <dbReference type="ARBA" id="ARBA00022801"/>
    </source>
</evidence>
<keyword evidence="11" id="KW-0812">Transmembrane</keyword>
<evidence type="ECO:0000256" key="1">
    <source>
        <dbReference type="ARBA" id="ARBA00007447"/>
    </source>
</evidence>
<protein>
    <recommendedName>
        <fullName evidence="12">Peptidase A1 domain-containing protein</fullName>
    </recommendedName>
</protein>
<dbReference type="CDD" id="cd07142">
    <property type="entry name" value="ALDH_F2BC"/>
    <property type="match status" value="1"/>
</dbReference>
<proteinExistence type="inferred from homology"/>
<evidence type="ECO:0000256" key="11">
    <source>
        <dbReference type="SAM" id="Phobius"/>
    </source>
</evidence>
<accession>A0A9D5D8Z6</accession>
<dbReference type="Gene3D" id="3.40.309.10">
    <property type="entry name" value="Aldehyde Dehydrogenase, Chain A, domain 2"/>
    <property type="match status" value="1"/>
</dbReference>
<keyword evidence="8" id="KW-0325">Glycoprotein</keyword>
<reference evidence="13" key="1">
    <citation type="submission" date="2021-03" db="EMBL/GenBank/DDBJ databases">
        <authorList>
            <person name="Li Z."/>
            <person name="Yang C."/>
        </authorList>
    </citation>
    <scope>NUCLEOTIDE SEQUENCE</scope>
    <source>
        <strain evidence="13">Dzin_1.0</strain>
        <tissue evidence="13">Leaf</tissue>
    </source>
</reference>
<dbReference type="Pfam" id="PF05641">
    <property type="entry name" value="Agenet"/>
    <property type="match status" value="1"/>
</dbReference>
<dbReference type="AlphaFoldDB" id="A0A9D5D8Z6"/>
<reference evidence="13" key="2">
    <citation type="journal article" date="2022" name="Hortic Res">
        <title>The genome of Dioscorea zingiberensis sheds light on the biosynthesis, origin and evolution of the medicinally important diosgenin saponins.</title>
        <authorList>
            <person name="Li Y."/>
            <person name="Tan C."/>
            <person name="Li Z."/>
            <person name="Guo J."/>
            <person name="Li S."/>
            <person name="Chen X."/>
            <person name="Wang C."/>
            <person name="Dai X."/>
            <person name="Yang H."/>
            <person name="Song W."/>
            <person name="Hou L."/>
            <person name="Xu J."/>
            <person name="Tong Z."/>
            <person name="Xu A."/>
            <person name="Yuan X."/>
            <person name="Wang W."/>
            <person name="Yang Q."/>
            <person name="Chen L."/>
            <person name="Sun Z."/>
            <person name="Wang K."/>
            <person name="Pan B."/>
            <person name="Chen J."/>
            <person name="Bao Y."/>
            <person name="Liu F."/>
            <person name="Qi X."/>
            <person name="Gang D.R."/>
            <person name="Wen J."/>
            <person name="Li J."/>
        </authorList>
    </citation>
    <scope>NUCLEOTIDE SEQUENCE</scope>
    <source>
        <strain evidence="13">Dzin_1.0</strain>
    </source>
</reference>
<keyword evidence="11" id="KW-0472">Membrane</keyword>
<evidence type="ECO:0000256" key="9">
    <source>
        <dbReference type="PROSITE-ProRule" id="PRU10007"/>
    </source>
</evidence>
<dbReference type="InterPro" id="IPR016161">
    <property type="entry name" value="Ald_DH/histidinol_DH"/>
</dbReference>